<dbReference type="Gene3D" id="3.20.20.450">
    <property type="entry name" value="EAL domain"/>
    <property type="match status" value="1"/>
</dbReference>
<keyword evidence="1" id="KW-1133">Transmembrane helix</keyword>
<dbReference type="InterPro" id="IPR003660">
    <property type="entry name" value="HAMP_dom"/>
</dbReference>
<evidence type="ECO:0000313" key="6">
    <source>
        <dbReference type="Proteomes" id="UP000199664"/>
    </source>
</evidence>
<dbReference type="PANTHER" id="PTHR44757:SF2">
    <property type="entry name" value="BIOFILM ARCHITECTURE MAINTENANCE PROTEIN MBAA"/>
    <property type="match status" value="1"/>
</dbReference>
<dbReference type="SMART" id="SM00267">
    <property type="entry name" value="GGDEF"/>
    <property type="match status" value="1"/>
</dbReference>
<dbReference type="OrthoDB" id="9814202at2"/>
<evidence type="ECO:0000313" key="5">
    <source>
        <dbReference type="EMBL" id="SEM47504.1"/>
    </source>
</evidence>
<dbReference type="AlphaFoldDB" id="A0A1H7YNS6"/>
<dbReference type="SUPFAM" id="SSF141868">
    <property type="entry name" value="EAL domain-like"/>
    <property type="match status" value="1"/>
</dbReference>
<keyword evidence="6" id="KW-1185">Reference proteome</keyword>
<dbReference type="Gene3D" id="3.30.70.270">
    <property type="match status" value="1"/>
</dbReference>
<dbReference type="GO" id="GO:0016020">
    <property type="term" value="C:membrane"/>
    <property type="evidence" value="ECO:0007669"/>
    <property type="project" value="InterPro"/>
</dbReference>
<reference evidence="6" key="1">
    <citation type="submission" date="2016-10" db="EMBL/GenBank/DDBJ databases">
        <authorList>
            <person name="Varghese N."/>
            <person name="Submissions S."/>
        </authorList>
    </citation>
    <scope>NUCLEOTIDE SEQUENCE [LARGE SCALE GENOMIC DNA]</scope>
    <source>
        <strain evidence="6">LMG 26383,CCUG 61248,R- 45681</strain>
    </source>
</reference>
<dbReference type="PROSITE" id="PS50883">
    <property type="entry name" value="EAL"/>
    <property type="match status" value="1"/>
</dbReference>
<dbReference type="InterPro" id="IPR035919">
    <property type="entry name" value="EAL_sf"/>
</dbReference>
<dbReference type="NCBIfam" id="TIGR00254">
    <property type="entry name" value="GGDEF"/>
    <property type="match status" value="1"/>
</dbReference>
<dbReference type="Pfam" id="PF00672">
    <property type="entry name" value="HAMP"/>
    <property type="match status" value="1"/>
</dbReference>
<dbReference type="PANTHER" id="PTHR44757">
    <property type="entry name" value="DIGUANYLATE CYCLASE DGCP"/>
    <property type="match status" value="1"/>
</dbReference>
<dbReference type="Pfam" id="PF00563">
    <property type="entry name" value="EAL"/>
    <property type="match status" value="1"/>
</dbReference>
<feature type="domain" description="GGDEF" evidence="4">
    <location>
        <begin position="461"/>
        <end position="602"/>
    </location>
</feature>
<evidence type="ECO:0000259" key="4">
    <source>
        <dbReference type="PROSITE" id="PS50887"/>
    </source>
</evidence>
<dbReference type="Proteomes" id="UP000199664">
    <property type="component" value="Unassembled WGS sequence"/>
</dbReference>
<dbReference type="Pfam" id="PF00990">
    <property type="entry name" value="GGDEF"/>
    <property type="match status" value="1"/>
</dbReference>
<evidence type="ECO:0000256" key="1">
    <source>
        <dbReference type="SAM" id="Phobius"/>
    </source>
</evidence>
<dbReference type="EMBL" id="FOAN01000012">
    <property type="protein sequence ID" value="SEM47504.1"/>
    <property type="molecule type" value="Genomic_DNA"/>
</dbReference>
<feature type="domain" description="HAMP" evidence="3">
    <location>
        <begin position="376"/>
        <end position="428"/>
    </location>
</feature>
<feature type="transmembrane region" description="Helical" evidence="1">
    <location>
        <begin position="55"/>
        <end position="76"/>
    </location>
</feature>
<proteinExistence type="predicted"/>
<dbReference type="InterPro" id="IPR000160">
    <property type="entry name" value="GGDEF_dom"/>
</dbReference>
<feature type="domain" description="EAL" evidence="2">
    <location>
        <begin position="611"/>
        <end position="864"/>
    </location>
</feature>
<dbReference type="CDD" id="cd01949">
    <property type="entry name" value="GGDEF"/>
    <property type="match status" value="1"/>
</dbReference>
<dbReference type="Gene3D" id="6.10.340.10">
    <property type="match status" value="1"/>
</dbReference>
<dbReference type="InterPro" id="IPR001633">
    <property type="entry name" value="EAL_dom"/>
</dbReference>
<dbReference type="InterPro" id="IPR029787">
    <property type="entry name" value="Nucleotide_cyclase"/>
</dbReference>
<dbReference type="InterPro" id="IPR052155">
    <property type="entry name" value="Biofilm_reg_signaling"/>
</dbReference>
<evidence type="ECO:0000259" key="2">
    <source>
        <dbReference type="PROSITE" id="PS50883"/>
    </source>
</evidence>
<sequence length="885" mass="95936">MPEKSHSKPMEVSPKRVEIAGGLWATGYRLISHAASRGSLWLRARMSDTHVGAHLAWVVLLTGALAFAAIGVVSLIRLRADAEEQATALAQLSRQQLARKLDGEARLAEARLRVLFDEAHRQTRYLSQRQDVVKAIVSANSVAMQLLLHPASVTGELDAFLVSDPAGNIIGSSRTTDLLVAREAIARLGLDDRIVSVLTDNRRSERRSDRTTLRVMPDDDRAIGMPLGRTIAHFAMEPVFDDFGDVAGVLIGIRSLAPSEATFEKFSSIVNAGVLVKDGDLTLSSGGLPTFNFHATTALADDELISASGGNRVGRCAAHELGLLVCTHVEASEVQEAQQQMLRVSERQAGALFTWFLVLAAGSLGILVSVVLVAVRQVTRGLPQLASAAASVARGDLDVPFRAIGVGEVRSLGQAFEVMLANLRESLGRTRTLAFFDPVTGLPNRASLRIDGTEALTSRRSDVVFLFIDLDRFKSINDTFGHKSGDMLLGALAQRLANFFDSRVRSNEINAFRVGRLGGDEFLAILDLTATEARLQRLVEDLIRRLGENFVIGSSHMTVGASVGIAIAGRDGATYDDLLISSDVAMYEAKRSGRDSYAFFTAKAAALMQERLAIEKELRVALSEQTLNLLYQPLFSLRDGTIVGAEALVRWRHPTMGDIPPGKFIGIAEDAGLISELGQFVLERAVTETAALVRDSSDLRIAVNVSVLQLEDPTFANRIEACLARADFPLDRLEIEITESVAMRDSDVVQRQIVDLRRAGVHFSLDDFGTGYSNLSMLARLPVDTLKIDRSLVAGIHHSVEQQAIVRTILALSQSMGFASIVEGVEAAEERDFVIAAGADIAQGFFFSRPVSFDMLKGMQLTRALSRVTDRSENGVGRSKAASSR</sequence>
<dbReference type="STRING" id="1036779.SAMN04515666_11243"/>
<evidence type="ECO:0000259" key="3">
    <source>
        <dbReference type="PROSITE" id="PS50885"/>
    </source>
</evidence>
<organism evidence="5 6">
    <name type="scientific">Bosea lupini</name>
    <dbReference type="NCBI Taxonomy" id="1036779"/>
    <lineage>
        <taxon>Bacteria</taxon>
        <taxon>Pseudomonadati</taxon>
        <taxon>Pseudomonadota</taxon>
        <taxon>Alphaproteobacteria</taxon>
        <taxon>Hyphomicrobiales</taxon>
        <taxon>Boseaceae</taxon>
        <taxon>Bosea</taxon>
    </lineage>
</organism>
<name>A0A1H7YNS6_9HYPH</name>
<dbReference type="SMART" id="SM00304">
    <property type="entry name" value="HAMP"/>
    <property type="match status" value="1"/>
</dbReference>
<dbReference type="SUPFAM" id="SSF55073">
    <property type="entry name" value="Nucleotide cyclase"/>
    <property type="match status" value="1"/>
</dbReference>
<keyword evidence="1" id="KW-0812">Transmembrane</keyword>
<gene>
    <name evidence="5" type="ORF">SAMN04515666_11243</name>
</gene>
<dbReference type="CDD" id="cd01948">
    <property type="entry name" value="EAL"/>
    <property type="match status" value="1"/>
</dbReference>
<accession>A0A1H7YNS6</accession>
<dbReference type="SUPFAM" id="SSF158472">
    <property type="entry name" value="HAMP domain-like"/>
    <property type="match status" value="1"/>
</dbReference>
<dbReference type="GO" id="GO:0007165">
    <property type="term" value="P:signal transduction"/>
    <property type="evidence" value="ECO:0007669"/>
    <property type="project" value="InterPro"/>
</dbReference>
<dbReference type="PROSITE" id="PS50885">
    <property type="entry name" value="HAMP"/>
    <property type="match status" value="1"/>
</dbReference>
<feature type="transmembrane region" description="Helical" evidence="1">
    <location>
        <begin position="351"/>
        <end position="375"/>
    </location>
</feature>
<dbReference type="CDD" id="cd06225">
    <property type="entry name" value="HAMP"/>
    <property type="match status" value="1"/>
</dbReference>
<protein>
    <submittedName>
        <fullName evidence="5">Diguanylate cyclase (GGDEF) domain-containing protein</fullName>
    </submittedName>
</protein>
<dbReference type="SMART" id="SM00052">
    <property type="entry name" value="EAL"/>
    <property type="match status" value="1"/>
</dbReference>
<dbReference type="PROSITE" id="PS50887">
    <property type="entry name" value="GGDEF"/>
    <property type="match status" value="1"/>
</dbReference>
<dbReference type="InterPro" id="IPR043128">
    <property type="entry name" value="Rev_trsase/Diguanyl_cyclase"/>
</dbReference>
<keyword evidence="1" id="KW-0472">Membrane</keyword>